<dbReference type="SMART" id="SM00450">
    <property type="entry name" value="RHOD"/>
    <property type="match status" value="4"/>
</dbReference>
<dbReference type="Gene3D" id="3.40.250.10">
    <property type="entry name" value="Rhodanese-like domain"/>
    <property type="match status" value="4"/>
</dbReference>
<dbReference type="EMBL" id="FZMO01000335">
    <property type="protein sequence ID" value="SNQ50089.1"/>
    <property type="molecule type" value="Genomic_DNA"/>
</dbReference>
<dbReference type="OrthoDB" id="9800872at2"/>
<accession>A0A2I2KWQ3</accession>
<dbReference type="PANTHER" id="PTHR43031:SF1">
    <property type="entry name" value="PYRIDINE NUCLEOTIDE-DISULPHIDE OXIDOREDUCTASE"/>
    <property type="match status" value="1"/>
</dbReference>
<dbReference type="RefSeq" id="WP_101833438.1">
    <property type="nucleotide sequence ID" value="NZ_FZMO01000335.1"/>
</dbReference>
<keyword evidence="3" id="KW-1185">Reference proteome</keyword>
<sequence length="563" mass="58925">MTDLAAATPPASSPAAPTLDAATIDAATIDAATIDAAGLRTLLGDGGEYALVDVRESGVTAEQGSILLAVSIPLSILERRVGALVPRRSTPVITYDGGEGELAGRAAARLGELGYTDVRVLDGGLAAWAAAGHKVHSGGDHVIGQAFGEWIEEIYTTPHISVPEFLERRAAGEDIVLLDSRPIGEFTNHSLPGGTSIPGAELVYRAAEVVSSPDSLVVVNCAGRTRSILGAQVLINAGLPNRVVSLEGGTQSWVLEGHELDHGRQAQAPLPTGPALDAAKAAGDRFRERFGIRRIDAATLASFGADDTRSLYVLDVRTPEEFAAGHRPGSRSAPSWEVAPWVFRYVGTHHSRVVLVDNDGVRATVAASWIAQFGWAEVFVLEGGLDGVELETGPVAATDDLGLPTGGPRSITPGEVHDAPAGSVLVLDVAPSPEYRAGHLPGARFAIRARLAASVGQLPGTGPIVVTSTDGVLARYAAADLAAVTDREVQVLDGGTDAWRAAGLPVETDQVAWLHEPNDVVSSGWREIDLEARKAGFRRYLAWELGLVAELDQDDTVPFATFA</sequence>
<dbReference type="PANTHER" id="PTHR43031">
    <property type="entry name" value="FAD-DEPENDENT OXIDOREDUCTASE"/>
    <property type="match status" value="1"/>
</dbReference>
<dbReference type="Pfam" id="PF00581">
    <property type="entry name" value="Rhodanese"/>
    <property type="match status" value="4"/>
</dbReference>
<dbReference type="InterPro" id="IPR050229">
    <property type="entry name" value="GlpE_sulfurtransferase"/>
</dbReference>
<reference evidence="2 3" key="1">
    <citation type="submission" date="2017-06" db="EMBL/GenBank/DDBJ databases">
        <authorList>
            <person name="Kim H.J."/>
            <person name="Triplett B.A."/>
        </authorList>
    </citation>
    <scope>NUCLEOTIDE SEQUENCE [LARGE SCALE GENOMIC DNA]</scope>
    <source>
        <strain evidence="2">FRACA_ARgP5</strain>
    </source>
</reference>
<protein>
    <submittedName>
        <fullName evidence="2">Rhodanese-related sulfurtransferase</fullName>
    </submittedName>
</protein>
<dbReference type="InterPro" id="IPR001763">
    <property type="entry name" value="Rhodanese-like_dom"/>
</dbReference>
<dbReference type="InterPro" id="IPR036873">
    <property type="entry name" value="Rhodanese-like_dom_sf"/>
</dbReference>
<evidence type="ECO:0000313" key="3">
    <source>
        <dbReference type="Proteomes" id="UP000234331"/>
    </source>
</evidence>
<dbReference type="Proteomes" id="UP000234331">
    <property type="component" value="Unassembled WGS sequence"/>
</dbReference>
<feature type="domain" description="Rhodanese" evidence="1">
    <location>
        <begin position="307"/>
        <end position="397"/>
    </location>
</feature>
<dbReference type="GO" id="GO:0016740">
    <property type="term" value="F:transferase activity"/>
    <property type="evidence" value="ECO:0007669"/>
    <property type="project" value="UniProtKB-KW"/>
</dbReference>
<feature type="domain" description="Rhodanese" evidence="1">
    <location>
        <begin position="420"/>
        <end position="508"/>
    </location>
</feature>
<feature type="domain" description="Rhodanese" evidence="1">
    <location>
        <begin position="45"/>
        <end position="137"/>
    </location>
</feature>
<gene>
    <name evidence="2" type="ORF">FRACA_400022</name>
</gene>
<proteinExistence type="predicted"/>
<organism evidence="2 3">
    <name type="scientific">Frankia canadensis</name>
    <dbReference type="NCBI Taxonomy" id="1836972"/>
    <lineage>
        <taxon>Bacteria</taxon>
        <taxon>Bacillati</taxon>
        <taxon>Actinomycetota</taxon>
        <taxon>Actinomycetes</taxon>
        <taxon>Frankiales</taxon>
        <taxon>Frankiaceae</taxon>
        <taxon>Frankia</taxon>
    </lineage>
</organism>
<evidence type="ECO:0000259" key="1">
    <source>
        <dbReference type="PROSITE" id="PS50206"/>
    </source>
</evidence>
<evidence type="ECO:0000313" key="2">
    <source>
        <dbReference type="EMBL" id="SNQ50089.1"/>
    </source>
</evidence>
<keyword evidence="2" id="KW-0808">Transferase</keyword>
<feature type="domain" description="Rhodanese" evidence="1">
    <location>
        <begin position="171"/>
        <end position="262"/>
    </location>
</feature>
<dbReference type="SUPFAM" id="SSF52821">
    <property type="entry name" value="Rhodanese/Cell cycle control phosphatase"/>
    <property type="match status" value="4"/>
</dbReference>
<dbReference type="AlphaFoldDB" id="A0A2I2KWQ3"/>
<dbReference type="PROSITE" id="PS50206">
    <property type="entry name" value="RHODANESE_3"/>
    <property type="match status" value="4"/>
</dbReference>
<name>A0A2I2KWQ3_9ACTN</name>